<dbReference type="OrthoDB" id="1494282at2"/>
<sequence>MTRQQRAVVWAKPAKEVARRLHPHFVREEEFALPPLSLLGALATGKLAPGMTDVLALTDRLEAELSGMLGEHKEIVAALGDLVAAVKAENMPKYTVFAQKLVLHARTEEEVLYPAAILVGHYVKRVLGR</sequence>
<accession>Q92Z80</accession>
<feature type="domain" description="Hemerythrin-like" evidence="1">
    <location>
        <begin position="15"/>
        <end position="116"/>
    </location>
</feature>
<dbReference type="RefSeq" id="WP_010967591.1">
    <property type="nucleotide sequence ID" value="NC_003037.1"/>
</dbReference>
<dbReference type="PIR" id="D95338">
    <property type="entry name" value="D95338"/>
</dbReference>
<dbReference type="Proteomes" id="UP000001976">
    <property type="component" value="Plasmid pSymA"/>
</dbReference>
<reference evidence="2 3" key="1">
    <citation type="journal article" date="2001" name="Proc. Natl. Acad. Sci. U.S.A.">
        <title>Nucleotide sequence and predicted functions of the entire Sinorhizobium meliloti pSymA megaplasmid.</title>
        <authorList>
            <person name="Barnett M.J."/>
            <person name="Fisher R.F."/>
            <person name="Jones T."/>
            <person name="Komp C."/>
            <person name="Abola A.P."/>
            <person name="Barloy-Hubler F."/>
            <person name="Bowser L."/>
            <person name="Capela D."/>
            <person name="Galibert F."/>
            <person name="Gouzy J."/>
            <person name="Gurjal M."/>
            <person name="Hong A."/>
            <person name="Huizar L."/>
            <person name="Hyman R.W."/>
            <person name="Kahn D."/>
            <person name="Kahn M.L."/>
            <person name="Kalman S."/>
            <person name="Keating D.H."/>
            <person name="Palm C."/>
            <person name="Peck M.C."/>
            <person name="Surzycki R."/>
            <person name="Wells D.H."/>
            <person name="Yeh K.-C."/>
            <person name="Davis R.W."/>
            <person name="Federspiel N.A."/>
            <person name="Long S.R."/>
        </authorList>
    </citation>
    <scope>NUCLEOTIDE SEQUENCE [LARGE SCALE GENOMIC DNA]</scope>
    <source>
        <strain evidence="2 3">1021</strain>
        <plasmid evidence="3">Plasmid pSymA</plasmid>
    </source>
</reference>
<evidence type="ECO:0000313" key="3">
    <source>
        <dbReference type="Proteomes" id="UP000001976"/>
    </source>
</evidence>
<reference evidence="3" key="2">
    <citation type="journal article" date="2001" name="Science">
        <title>The composite genome of the legume symbiont Sinorhizobium meliloti.</title>
        <authorList>
            <person name="Galibert F."/>
            <person name="Finan T.M."/>
            <person name="Long S.R."/>
            <person name="Puehler A."/>
            <person name="Abola P."/>
            <person name="Ampe F."/>
            <person name="Barloy-Hubler F."/>
            <person name="Barnett M.J."/>
            <person name="Becker A."/>
            <person name="Boistard P."/>
            <person name="Bothe G."/>
            <person name="Boutry M."/>
            <person name="Bowser L."/>
            <person name="Buhrmester J."/>
            <person name="Cadieu E."/>
            <person name="Capela D."/>
            <person name="Chain P."/>
            <person name="Cowie A."/>
            <person name="Davis R.W."/>
            <person name="Dreano S."/>
            <person name="Federspiel N.A."/>
            <person name="Fisher R.F."/>
            <person name="Gloux S."/>
            <person name="Godrie T."/>
            <person name="Goffeau A."/>
            <person name="Golding B."/>
            <person name="Gouzy J."/>
            <person name="Gurjal M."/>
            <person name="Hernandez-Lucas I."/>
            <person name="Hong A."/>
            <person name="Huizar L."/>
            <person name="Hyman R.W."/>
            <person name="Jones T."/>
            <person name="Kahn D."/>
            <person name="Kahn M.L."/>
            <person name="Kalman S."/>
            <person name="Keating D.H."/>
            <person name="Kiss E."/>
            <person name="Komp C."/>
            <person name="Lelaure V."/>
            <person name="Masuy D."/>
            <person name="Palm C."/>
            <person name="Peck M.C."/>
            <person name="Pohl T.M."/>
            <person name="Portetelle D."/>
            <person name="Purnelle B."/>
            <person name="Ramsperger U."/>
            <person name="Surzycki R."/>
            <person name="Thebault P."/>
            <person name="Vandenbol M."/>
            <person name="Vorhoelter F.J."/>
            <person name="Weidner S."/>
            <person name="Wells D.H."/>
            <person name="Wong K."/>
            <person name="Yeh K.-C."/>
            <person name="Batut J."/>
        </authorList>
    </citation>
    <scope>NUCLEOTIDE SEQUENCE [LARGE SCALE GENOMIC DNA]</scope>
    <source>
        <strain evidence="3">1021</strain>
        <plasmid evidence="3">Plasmid pSymA</plasmid>
    </source>
</reference>
<dbReference type="PATRIC" id="fig|266834.11.peg.633"/>
<gene>
    <name evidence="2" type="ORF">SMa1132</name>
</gene>
<dbReference type="AlphaFoldDB" id="Q92Z80"/>
<dbReference type="EMBL" id="AE006469">
    <property type="protein sequence ID" value="AAK65270.1"/>
    <property type="molecule type" value="Genomic_DNA"/>
</dbReference>
<keyword evidence="2" id="KW-0614">Plasmid</keyword>
<dbReference type="KEGG" id="sme:SMa1132"/>
<proteinExistence type="predicted"/>
<dbReference type="Pfam" id="PF01814">
    <property type="entry name" value="Hemerythrin"/>
    <property type="match status" value="1"/>
</dbReference>
<dbReference type="EnsemblBacteria" id="AAK65270">
    <property type="protein sequence ID" value="AAK65270"/>
    <property type="gene ID" value="SMa1132"/>
</dbReference>
<keyword evidence="3" id="KW-1185">Reference proteome</keyword>
<dbReference type="Gene3D" id="1.20.120.520">
    <property type="entry name" value="nmb1532 protein domain like"/>
    <property type="match status" value="1"/>
</dbReference>
<protein>
    <recommendedName>
        <fullName evidence="1">Hemerythrin-like domain-containing protein</fullName>
    </recommendedName>
</protein>
<dbReference type="HOGENOM" id="CLU_129160_0_0_5"/>
<dbReference type="InterPro" id="IPR012312">
    <property type="entry name" value="Hemerythrin-like"/>
</dbReference>
<name>Q92Z80_RHIME</name>
<evidence type="ECO:0000259" key="1">
    <source>
        <dbReference type="Pfam" id="PF01814"/>
    </source>
</evidence>
<evidence type="ECO:0000313" key="2">
    <source>
        <dbReference type="EMBL" id="AAK65270.1"/>
    </source>
</evidence>
<organism evidence="2 3">
    <name type="scientific">Rhizobium meliloti (strain 1021)</name>
    <name type="common">Ensifer meliloti</name>
    <name type="synonym">Sinorhizobium meliloti</name>
    <dbReference type="NCBI Taxonomy" id="266834"/>
    <lineage>
        <taxon>Bacteria</taxon>
        <taxon>Pseudomonadati</taxon>
        <taxon>Pseudomonadota</taxon>
        <taxon>Alphaproteobacteria</taxon>
        <taxon>Hyphomicrobiales</taxon>
        <taxon>Rhizobiaceae</taxon>
        <taxon>Sinorhizobium/Ensifer group</taxon>
        <taxon>Sinorhizobium</taxon>
    </lineage>
</organism>
<geneLocation type="plasmid" evidence="2 3">
    <name>pSymA</name>
</geneLocation>